<evidence type="ECO:0000313" key="1">
    <source>
        <dbReference type="EMBL" id="GHE75934.1"/>
    </source>
</evidence>
<dbReference type="EMBL" id="BNAG01000007">
    <property type="protein sequence ID" value="GHE75934.1"/>
    <property type="molecule type" value="Genomic_DNA"/>
</dbReference>
<dbReference type="Proteomes" id="UP000658258">
    <property type="component" value="Unassembled WGS sequence"/>
</dbReference>
<dbReference type="RefSeq" id="WP_189631710.1">
    <property type="nucleotide sequence ID" value="NZ_BNAG01000007.1"/>
</dbReference>
<accession>A0ABQ3IDL8</accession>
<reference evidence="2" key="1">
    <citation type="journal article" date="2019" name="Int. J. Syst. Evol. Microbiol.">
        <title>The Global Catalogue of Microorganisms (GCM) 10K type strain sequencing project: providing services to taxonomists for standard genome sequencing and annotation.</title>
        <authorList>
            <consortium name="The Broad Institute Genomics Platform"/>
            <consortium name="The Broad Institute Genome Sequencing Center for Infectious Disease"/>
            <person name="Wu L."/>
            <person name="Ma J."/>
        </authorList>
    </citation>
    <scope>NUCLEOTIDE SEQUENCE [LARGE SCALE GENOMIC DNA]</scope>
    <source>
        <strain evidence="2">CGMCC 1.15111</strain>
    </source>
</reference>
<dbReference type="PROSITE" id="PS51257">
    <property type="entry name" value="PROKAR_LIPOPROTEIN"/>
    <property type="match status" value="1"/>
</dbReference>
<comment type="caution">
    <text evidence="1">The sequence shown here is derived from an EMBL/GenBank/DDBJ whole genome shotgun (WGS) entry which is preliminary data.</text>
</comment>
<evidence type="ECO:0008006" key="3">
    <source>
        <dbReference type="Google" id="ProtNLM"/>
    </source>
</evidence>
<evidence type="ECO:0000313" key="2">
    <source>
        <dbReference type="Proteomes" id="UP000658258"/>
    </source>
</evidence>
<proteinExistence type="predicted"/>
<sequence length="146" mass="17307">MKKVILFILSVNVFTVACKNDSFDRKILGSWSGCFSESQYSEIHFYDDVFFNFFPEDESPQIRRYSIKDDSLFMYEYLESDERKFIYKMEFKGSDILVFSDSSTLIHLQRLPMPDQIEKDISKKPDLLNVYLGQLSRRAAKFDCRN</sequence>
<name>A0ABQ3IDL8_9BACT</name>
<organism evidence="1 2">
    <name type="scientific">Roseivirga thermotolerans</name>
    <dbReference type="NCBI Taxonomy" id="1758176"/>
    <lineage>
        <taxon>Bacteria</taxon>
        <taxon>Pseudomonadati</taxon>
        <taxon>Bacteroidota</taxon>
        <taxon>Cytophagia</taxon>
        <taxon>Cytophagales</taxon>
        <taxon>Roseivirgaceae</taxon>
        <taxon>Roseivirga</taxon>
    </lineage>
</organism>
<keyword evidence="2" id="KW-1185">Reference proteome</keyword>
<gene>
    <name evidence="1" type="ORF">GCM10011340_35980</name>
</gene>
<protein>
    <recommendedName>
        <fullName evidence="3">Lipocalin-like domain-containing protein</fullName>
    </recommendedName>
</protein>